<feature type="domain" description="F5/8 type C" evidence="1">
    <location>
        <begin position="1"/>
        <end position="76"/>
    </location>
</feature>
<evidence type="ECO:0000313" key="2">
    <source>
        <dbReference type="EMBL" id="CAH3192082.1"/>
    </source>
</evidence>
<dbReference type="InterPro" id="IPR000421">
    <property type="entry name" value="FA58C"/>
</dbReference>
<evidence type="ECO:0000259" key="1">
    <source>
        <dbReference type="PROSITE" id="PS50022"/>
    </source>
</evidence>
<dbReference type="SUPFAM" id="SSF49785">
    <property type="entry name" value="Galactose-binding domain-like"/>
    <property type="match status" value="1"/>
</dbReference>
<organism evidence="2 3">
    <name type="scientific">Porites evermanni</name>
    <dbReference type="NCBI Taxonomy" id="104178"/>
    <lineage>
        <taxon>Eukaryota</taxon>
        <taxon>Metazoa</taxon>
        <taxon>Cnidaria</taxon>
        <taxon>Anthozoa</taxon>
        <taxon>Hexacorallia</taxon>
        <taxon>Scleractinia</taxon>
        <taxon>Fungiina</taxon>
        <taxon>Poritidae</taxon>
        <taxon>Porites</taxon>
    </lineage>
</organism>
<dbReference type="Gene3D" id="2.60.120.260">
    <property type="entry name" value="Galactose-binding domain-like"/>
    <property type="match status" value="1"/>
</dbReference>
<proteinExistence type="predicted"/>
<keyword evidence="3" id="KW-1185">Reference proteome</keyword>
<gene>
    <name evidence="2" type="ORF">PEVE_00023215</name>
</gene>
<dbReference type="PROSITE" id="PS50022">
    <property type="entry name" value="FA58C_3"/>
    <property type="match status" value="1"/>
</dbReference>
<accession>A0ABN8SNJ9</accession>
<dbReference type="Pfam" id="PF00754">
    <property type="entry name" value="F5_F8_type_C"/>
    <property type="match status" value="1"/>
</dbReference>
<name>A0ABN8SNJ9_9CNID</name>
<dbReference type="PANTHER" id="PTHR24543">
    <property type="entry name" value="MULTICOPPER OXIDASE-RELATED"/>
    <property type="match status" value="1"/>
</dbReference>
<sequence>MENYKIPDSRINSPARHYFRRSPRYARLNGRLSWCAVGQTYLQIDLGRTFKVTSIATQGGRMDTGDKWVKQYKVAFYAGATRVVYSESGLEKPIQGNRDASCHEMSVEGAFCDQKIAYLPWFAIPTFLLKNGNIWM</sequence>
<evidence type="ECO:0000313" key="3">
    <source>
        <dbReference type="Proteomes" id="UP001159427"/>
    </source>
</evidence>
<comment type="caution">
    <text evidence="2">The sequence shown here is derived from an EMBL/GenBank/DDBJ whole genome shotgun (WGS) entry which is preliminary data.</text>
</comment>
<dbReference type="InterPro" id="IPR008979">
    <property type="entry name" value="Galactose-bd-like_sf"/>
</dbReference>
<dbReference type="EMBL" id="CALNXI010003081">
    <property type="protein sequence ID" value="CAH3192082.1"/>
    <property type="molecule type" value="Genomic_DNA"/>
</dbReference>
<dbReference type="Proteomes" id="UP001159427">
    <property type="component" value="Unassembled WGS sequence"/>
</dbReference>
<reference evidence="2 3" key="1">
    <citation type="submission" date="2022-05" db="EMBL/GenBank/DDBJ databases">
        <authorList>
            <consortium name="Genoscope - CEA"/>
            <person name="William W."/>
        </authorList>
    </citation>
    <scope>NUCLEOTIDE SEQUENCE [LARGE SCALE GENOMIC DNA]</scope>
</reference>
<protein>
    <recommendedName>
        <fullName evidence="1">F5/8 type C domain-containing protein</fullName>
    </recommendedName>
</protein>